<dbReference type="Pfam" id="PF03283">
    <property type="entry name" value="PAE"/>
    <property type="match status" value="1"/>
</dbReference>
<dbReference type="Gramene" id="ONK62263">
    <property type="protein sequence ID" value="ONK62263"/>
    <property type="gene ID" value="A4U43_C07F2040"/>
</dbReference>
<dbReference type="GO" id="GO:0071555">
    <property type="term" value="P:cell wall organization"/>
    <property type="evidence" value="ECO:0007669"/>
    <property type="project" value="UniProtKB-KW"/>
</dbReference>
<organism evidence="7 8">
    <name type="scientific">Asparagus officinalis</name>
    <name type="common">Garden asparagus</name>
    <dbReference type="NCBI Taxonomy" id="4686"/>
    <lineage>
        <taxon>Eukaryota</taxon>
        <taxon>Viridiplantae</taxon>
        <taxon>Streptophyta</taxon>
        <taxon>Embryophyta</taxon>
        <taxon>Tracheophyta</taxon>
        <taxon>Spermatophyta</taxon>
        <taxon>Magnoliopsida</taxon>
        <taxon>Liliopsida</taxon>
        <taxon>Asparagales</taxon>
        <taxon>Asparagaceae</taxon>
        <taxon>Asparagoideae</taxon>
        <taxon>Asparagus</taxon>
    </lineage>
</organism>
<dbReference type="OrthoDB" id="2015280at2759"/>
<evidence type="ECO:0000256" key="1">
    <source>
        <dbReference type="ARBA" id="ARBA00003534"/>
    </source>
</evidence>
<dbReference type="PANTHER" id="PTHR21562">
    <property type="entry name" value="NOTUM-RELATED"/>
    <property type="match status" value="1"/>
</dbReference>
<feature type="transmembrane region" description="Helical" evidence="6">
    <location>
        <begin position="22"/>
        <end position="44"/>
    </location>
</feature>
<keyword evidence="5" id="KW-0378">Hydrolase</keyword>
<keyword evidence="4 5" id="KW-0134">Cell wall</keyword>
<dbReference type="PANTHER" id="PTHR21562:SF83">
    <property type="entry name" value="PECTIN ACETYLESTERASE 4"/>
    <property type="match status" value="1"/>
</dbReference>
<dbReference type="OMA" id="IDRPYPC"/>
<gene>
    <name evidence="7" type="ORF">A4U43_C07F2040</name>
</gene>
<keyword evidence="6" id="KW-1133">Transmembrane helix</keyword>
<protein>
    <recommendedName>
        <fullName evidence="5">Pectin acetylesterase</fullName>
        <ecNumber evidence="5">3.1.1.-</ecNumber>
    </recommendedName>
</protein>
<accession>A0A5P1E950</accession>
<evidence type="ECO:0000313" key="7">
    <source>
        <dbReference type="EMBL" id="ONK62263.1"/>
    </source>
</evidence>
<dbReference type="InterPro" id="IPR004963">
    <property type="entry name" value="PAE/NOTUM"/>
</dbReference>
<evidence type="ECO:0000256" key="6">
    <source>
        <dbReference type="SAM" id="Phobius"/>
    </source>
</evidence>
<dbReference type="EMBL" id="CM007387">
    <property type="protein sequence ID" value="ONK62263.1"/>
    <property type="molecule type" value="Genomic_DNA"/>
</dbReference>
<dbReference type="GO" id="GO:0016787">
    <property type="term" value="F:hydrolase activity"/>
    <property type="evidence" value="ECO:0007669"/>
    <property type="project" value="UniProtKB-KW"/>
</dbReference>
<proteinExistence type="inferred from homology"/>
<dbReference type="Proteomes" id="UP000243459">
    <property type="component" value="Chromosome 7"/>
</dbReference>
<evidence type="ECO:0000256" key="4">
    <source>
        <dbReference type="ARBA" id="ARBA00022512"/>
    </source>
</evidence>
<evidence type="ECO:0000256" key="3">
    <source>
        <dbReference type="ARBA" id="ARBA00005784"/>
    </source>
</evidence>
<sequence>MLTGAPAIHHLLRHRWITGCRYLSAIISGFSLFIVLLLTLTSWLHKPTIKPLNPLIPLDPDLVDLTLLRNATEKNAVCLDGSLPGYHLQRGSGSGAESWVLHLQGGGWCSTVDSCSSRQETPLGSSHYMPRQALFVGILSQSSSLNPDFYNWNRVKIRYCDGGSFSGDTMVQAKNGRKLFFKGQRIWEAIIDELLSEGLGKSKQAFLTGCSAGGLATFIHCDNFRALMPKGANVKCLADAGFFLDEKDISGKRTMQSFYNEVVRLQDVGRNLPNECTKRTKPSQCFFPRELIKTIKTPFFIVNPGYDFWQIQHILVPKASDPELHWLRCKKNIHHCDSNQIYVLQGYRTSMLDALSEFQHKKDAGMFINSCYMHCQTANNITWHSPTSPRINNKTIAEAVGDWYFGRREVKDIDCPYPCNPTCYHMNFN</sequence>
<name>A0A5P1E950_ASPOF</name>
<evidence type="ECO:0000313" key="8">
    <source>
        <dbReference type="Proteomes" id="UP000243459"/>
    </source>
</evidence>
<comment type="function">
    <text evidence="1 5">Hydrolyzes acetyl esters in homogalacturonan regions of pectin. In type I primary cell wall, galacturonic acid residues of pectin can be acetylated at the O-2 and O-3 positions. Decreasing the degree of acetylation of pectin gels in vitro alters their physical properties.</text>
</comment>
<keyword evidence="8" id="KW-1185">Reference proteome</keyword>
<dbReference type="InterPro" id="IPR029058">
    <property type="entry name" value="AB_hydrolase_fold"/>
</dbReference>
<reference evidence="8" key="1">
    <citation type="journal article" date="2017" name="Nat. Commun.">
        <title>The asparagus genome sheds light on the origin and evolution of a young Y chromosome.</title>
        <authorList>
            <person name="Harkess A."/>
            <person name="Zhou J."/>
            <person name="Xu C."/>
            <person name="Bowers J.E."/>
            <person name="Van der Hulst R."/>
            <person name="Ayyampalayam S."/>
            <person name="Mercati F."/>
            <person name="Riccardi P."/>
            <person name="McKain M.R."/>
            <person name="Kakrana A."/>
            <person name="Tang H."/>
            <person name="Ray J."/>
            <person name="Groenendijk J."/>
            <person name="Arikit S."/>
            <person name="Mathioni S.M."/>
            <person name="Nakano M."/>
            <person name="Shan H."/>
            <person name="Telgmann-Rauber A."/>
            <person name="Kanno A."/>
            <person name="Yue Z."/>
            <person name="Chen H."/>
            <person name="Li W."/>
            <person name="Chen Y."/>
            <person name="Xu X."/>
            <person name="Zhang Y."/>
            <person name="Luo S."/>
            <person name="Chen H."/>
            <person name="Gao J."/>
            <person name="Mao Z."/>
            <person name="Pires J.C."/>
            <person name="Luo M."/>
            <person name="Kudrna D."/>
            <person name="Wing R.A."/>
            <person name="Meyers B.C."/>
            <person name="Yi K."/>
            <person name="Kong H."/>
            <person name="Lavrijsen P."/>
            <person name="Sunseri F."/>
            <person name="Falavigna A."/>
            <person name="Ye Y."/>
            <person name="Leebens-Mack J.H."/>
            <person name="Chen G."/>
        </authorList>
    </citation>
    <scope>NUCLEOTIDE SEQUENCE [LARGE SCALE GENOMIC DNA]</scope>
    <source>
        <strain evidence="8">cv. DH0086</strain>
    </source>
</reference>
<keyword evidence="5" id="KW-0964">Secreted</keyword>
<dbReference type="EC" id="3.1.1.-" evidence="5"/>
<comment type="similarity">
    <text evidence="3 5">Belongs to the pectinacetylesterase family.</text>
</comment>
<keyword evidence="6" id="KW-0472">Membrane</keyword>
<comment type="subcellular location">
    <subcellularLocation>
        <location evidence="2 5">Secreted</location>
        <location evidence="2 5">Cell wall</location>
    </subcellularLocation>
</comment>
<dbReference type="SUPFAM" id="SSF53474">
    <property type="entry name" value="alpha/beta-Hydrolases"/>
    <property type="match status" value="1"/>
</dbReference>
<evidence type="ECO:0000256" key="5">
    <source>
        <dbReference type="RuleBase" id="RU363114"/>
    </source>
</evidence>
<dbReference type="AlphaFoldDB" id="A0A5P1E950"/>
<evidence type="ECO:0000256" key="2">
    <source>
        <dbReference type="ARBA" id="ARBA00004191"/>
    </source>
</evidence>
<keyword evidence="6" id="KW-0812">Transmembrane</keyword>
<keyword evidence="5" id="KW-0961">Cell wall biogenesis/degradation</keyword>